<dbReference type="InterPro" id="IPR036047">
    <property type="entry name" value="F-box-like_dom_sf"/>
</dbReference>
<accession>A0AAX6DS20</accession>
<dbReference type="Pfam" id="PF00646">
    <property type="entry name" value="F-box"/>
    <property type="match status" value="1"/>
</dbReference>
<dbReference type="PANTHER" id="PTHR31672:SF13">
    <property type="entry name" value="F-BOX PROTEIN CPR30-LIKE"/>
    <property type="match status" value="1"/>
</dbReference>
<feature type="domain" description="F-box" evidence="1">
    <location>
        <begin position="72"/>
        <end position="113"/>
    </location>
</feature>
<dbReference type="PANTHER" id="PTHR31672">
    <property type="entry name" value="BNACNNG10540D PROTEIN"/>
    <property type="match status" value="1"/>
</dbReference>
<evidence type="ECO:0000259" key="2">
    <source>
        <dbReference type="Pfam" id="PF08268"/>
    </source>
</evidence>
<keyword evidence="4" id="KW-1185">Reference proteome</keyword>
<dbReference type="EMBL" id="JANAVB010042417">
    <property type="protein sequence ID" value="KAJ6794469.1"/>
    <property type="molecule type" value="Genomic_DNA"/>
</dbReference>
<dbReference type="NCBIfam" id="TIGR01640">
    <property type="entry name" value="F_box_assoc_1"/>
    <property type="match status" value="1"/>
</dbReference>
<dbReference type="Pfam" id="PF08268">
    <property type="entry name" value="FBA_3"/>
    <property type="match status" value="1"/>
</dbReference>
<proteinExistence type="predicted"/>
<evidence type="ECO:0000313" key="3">
    <source>
        <dbReference type="EMBL" id="KAJ6794469.1"/>
    </source>
</evidence>
<reference evidence="3" key="2">
    <citation type="submission" date="2023-04" db="EMBL/GenBank/DDBJ databases">
        <authorList>
            <person name="Bruccoleri R.E."/>
            <person name="Oakeley E.J."/>
            <person name="Faust A.-M."/>
            <person name="Dessus-Babus S."/>
            <person name="Altorfer M."/>
            <person name="Burckhardt D."/>
            <person name="Oertli M."/>
            <person name="Naumann U."/>
            <person name="Petersen F."/>
            <person name="Wong J."/>
        </authorList>
    </citation>
    <scope>NUCLEOTIDE SEQUENCE</scope>
    <source>
        <strain evidence="3">GSM-AAB239-AS_SAM_17_03QT</strain>
        <tissue evidence="3">Leaf</tissue>
    </source>
</reference>
<dbReference type="SUPFAM" id="SSF81383">
    <property type="entry name" value="F-box domain"/>
    <property type="match status" value="1"/>
</dbReference>
<gene>
    <name evidence="3" type="ORF">M6B38_232810</name>
</gene>
<dbReference type="InterPro" id="IPR050796">
    <property type="entry name" value="SCF_F-box_component"/>
</dbReference>
<comment type="caution">
    <text evidence="3">The sequence shown here is derived from an EMBL/GenBank/DDBJ whole genome shotgun (WGS) entry which is preliminary data.</text>
</comment>
<dbReference type="AlphaFoldDB" id="A0AAX6DS20"/>
<feature type="domain" description="F-box associated beta-propeller type 3" evidence="2">
    <location>
        <begin position="151"/>
        <end position="418"/>
    </location>
</feature>
<dbReference type="InterPro" id="IPR001810">
    <property type="entry name" value="F-box_dom"/>
</dbReference>
<dbReference type="Proteomes" id="UP001140949">
    <property type="component" value="Unassembled WGS sequence"/>
</dbReference>
<evidence type="ECO:0000259" key="1">
    <source>
        <dbReference type="Pfam" id="PF00646"/>
    </source>
</evidence>
<dbReference type="Gene3D" id="1.20.1280.50">
    <property type="match status" value="1"/>
</dbReference>
<evidence type="ECO:0000313" key="4">
    <source>
        <dbReference type="Proteomes" id="UP001140949"/>
    </source>
</evidence>
<protein>
    <submittedName>
        <fullName evidence="3">F-box protein</fullName>
    </submittedName>
</protein>
<dbReference type="InterPro" id="IPR017451">
    <property type="entry name" value="F-box-assoc_interact_dom"/>
</dbReference>
<dbReference type="InterPro" id="IPR013187">
    <property type="entry name" value="F-box-assoc_dom_typ3"/>
</dbReference>
<name>A0AAX6DS20_IRIPA</name>
<reference evidence="3" key="1">
    <citation type="journal article" date="2023" name="GigaByte">
        <title>Genome assembly of the bearded iris, Iris pallida Lam.</title>
        <authorList>
            <person name="Bruccoleri R.E."/>
            <person name="Oakeley E.J."/>
            <person name="Faust A.M.E."/>
            <person name="Altorfer M."/>
            <person name="Dessus-Babus S."/>
            <person name="Burckhardt D."/>
            <person name="Oertli M."/>
            <person name="Naumann U."/>
            <person name="Petersen F."/>
            <person name="Wong J."/>
        </authorList>
    </citation>
    <scope>NUCLEOTIDE SEQUENCE</scope>
    <source>
        <strain evidence="3">GSM-AAB239-AS_SAM_17_03QT</strain>
    </source>
</reference>
<sequence length="451" mass="52064">MPSTSPSTAGRSLRTEKTLLHRTNPWVLGKFKFVRADLRTRSTKSPTNCTGVTMTSNPKRLSNRLEGRCNDISSIPDDILVSLIFVRLPARYILDVVRFVCKSWYSLTKSPCFILSHARRARARTNILFDSKMKSTIYQVSLNESSKGTARRRTILDRVTLDLPSKLMAYVSRGLQLSASCDGLLCFNFRRIGYIVCNPVTKDWINVPRRNLGNGGDDFYIIAFYFHSSTGEYRLLGQHFEKGDECIRNIGYEVFTIGGSNRTWRPINASSGIEELLWRSHIFVHESIHFLYDRYQCIVAFDTNTEKFKRISISGVHRQAYFNDNLLNLIEMGGSLGLCQTYSTHQNDIYSIDQMDIWCLKDYTKEEWVKQYTVSLWDIGIFRVCNVLAIWEDEKELLLRSDYRSIVLYSLESKTFTKRVFHKSYPYPRNCVTHIESLVSCNSLSSCLSQQ</sequence>
<organism evidence="3 4">
    <name type="scientific">Iris pallida</name>
    <name type="common">Sweet iris</name>
    <dbReference type="NCBI Taxonomy" id="29817"/>
    <lineage>
        <taxon>Eukaryota</taxon>
        <taxon>Viridiplantae</taxon>
        <taxon>Streptophyta</taxon>
        <taxon>Embryophyta</taxon>
        <taxon>Tracheophyta</taxon>
        <taxon>Spermatophyta</taxon>
        <taxon>Magnoliopsida</taxon>
        <taxon>Liliopsida</taxon>
        <taxon>Asparagales</taxon>
        <taxon>Iridaceae</taxon>
        <taxon>Iridoideae</taxon>
        <taxon>Irideae</taxon>
        <taxon>Iris</taxon>
    </lineage>
</organism>